<proteinExistence type="predicted"/>
<dbReference type="Pfam" id="PF06985">
    <property type="entry name" value="HET"/>
    <property type="match status" value="1"/>
</dbReference>
<sequence>MQPYEYKPLPTASSIRILILHPATDATAPLEVDLVIRDRMELLRDPDNETFDAVSYVWGIGAHTLPLYCRGEAAYLYISAVVDEMLRNLRKDSKERRLWVDAVCLNQKDDQEKSVQVQQMGQIYHMANKVQIWFGPALPSVPLAFALLRTLIAKYEPTPGEAKYPKAGEILDTAKETCGDHGLESVLDLLNQPWFTRRWTLQEGFLARHAIVRCGSSKISWHWFTEGLRLIHNEAKVLEGLKNDSGALYALNVLETLRKPADLLSLIWKLHESRCSNPSDKIYALLGIAQKLEPFPLHRDVIDRIRDSPEYQAPSPKAIPTPDYTLSEESVFREFVRHCIWADRFLEILCHIDVFGSLSEVNPEWSSWVPNWTGTRNEEKGSLAQMSETVPASRCIDKDLYYDMIHPLYSSGEIWPVLEEFIYPRPTEYSEGDRHGLVIYGEQHEIVVDICDPWPETNTSEDLVKHLADWILKPLSRSRPQNPYYPVMKTLLLLITGTHFFGYANHGFLRDHKDMARCTQWVRDDRESEEHLHRFLKMAEILYQVVRDSYVNDPEQVMEWEAELDMRYRGHPEQPGDGHEQISCLLEDVSRMMREGNKRLILTLPLQRDLIQSNETHQWIGPSDVRRGDFVTNITICGRIGALLRPREPSSLDDELTFQFIGILWSLEGLQDAYVSPDLEEIIVI</sequence>
<dbReference type="PANTHER" id="PTHR24148">
    <property type="entry name" value="ANKYRIN REPEAT DOMAIN-CONTAINING PROTEIN 39 HOMOLOG-RELATED"/>
    <property type="match status" value="1"/>
</dbReference>
<dbReference type="EMBL" id="PKMI01000022">
    <property type="protein sequence ID" value="RBA15384.1"/>
    <property type="molecule type" value="Genomic_DNA"/>
</dbReference>
<feature type="domain" description="Heterokaryon incompatibility" evidence="1">
    <location>
        <begin position="51"/>
        <end position="203"/>
    </location>
</feature>
<name>A0A365N3J8_GIBIN</name>
<accession>A0A365N3J8</accession>
<dbReference type="InterPro" id="IPR010730">
    <property type="entry name" value="HET"/>
</dbReference>
<evidence type="ECO:0000259" key="1">
    <source>
        <dbReference type="Pfam" id="PF06985"/>
    </source>
</evidence>
<dbReference type="AlphaFoldDB" id="A0A365N3J8"/>
<dbReference type="InterPro" id="IPR052895">
    <property type="entry name" value="HetReg/Transcr_Mod"/>
</dbReference>
<dbReference type="PANTHER" id="PTHR24148:SF64">
    <property type="entry name" value="HETEROKARYON INCOMPATIBILITY DOMAIN-CONTAINING PROTEIN"/>
    <property type="match status" value="1"/>
</dbReference>
<gene>
    <name evidence="2" type="ORF">FPRO05_12458</name>
</gene>
<organism evidence="2 3">
    <name type="scientific">Gibberella intermedia</name>
    <name type="common">Bulb rot disease fungus</name>
    <name type="synonym">Fusarium proliferatum</name>
    <dbReference type="NCBI Taxonomy" id="948311"/>
    <lineage>
        <taxon>Eukaryota</taxon>
        <taxon>Fungi</taxon>
        <taxon>Dikarya</taxon>
        <taxon>Ascomycota</taxon>
        <taxon>Pezizomycotina</taxon>
        <taxon>Sordariomycetes</taxon>
        <taxon>Hypocreomycetidae</taxon>
        <taxon>Hypocreales</taxon>
        <taxon>Nectriaceae</taxon>
        <taxon>Fusarium</taxon>
        <taxon>Fusarium fujikuroi species complex</taxon>
    </lineage>
</organism>
<dbReference type="Proteomes" id="UP000251714">
    <property type="component" value="Unassembled WGS sequence"/>
</dbReference>
<reference evidence="2 3" key="1">
    <citation type="submission" date="2017-12" db="EMBL/GenBank/DDBJ databases">
        <title>Genome sequence of the mycotoxigenic crop pathogen Fusarium proliferatum, strain ITEM 2341 from Date Palm.</title>
        <authorList>
            <person name="Almiman B.F."/>
            <person name="Shittu T.A."/>
            <person name="Muthumeenakshi S."/>
            <person name="Baroncelli R."/>
            <person name="Sreenivasaprasada S."/>
        </authorList>
    </citation>
    <scope>NUCLEOTIDE SEQUENCE [LARGE SCALE GENOMIC DNA]</scope>
    <source>
        <strain evidence="2 3">ITEM 2341</strain>
    </source>
</reference>
<evidence type="ECO:0000313" key="2">
    <source>
        <dbReference type="EMBL" id="RBA15384.1"/>
    </source>
</evidence>
<comment type="caution">
    <text evidence="2">The sequence shown here is derived from an EMBL/GenBank/DDBJ whole genome shotgun (WGS) entry which is preliminary data.</text>
</comment>
<protein>
    <submittedName>
        <fullName evidence="2">HET domain-containing protein</fullName>
    </submittedName>
</protein>
<evidence type="ECO:0000313" key="3">
    <source>
        <dbReference type="Proteomes" id="UP000251714"/>
    </source>
</evidence>